<comment type="subcellular location">
    <subcellularLocation>
        <location evidence="9">Cytoplasm</location>
    </subcellularLocation>
</comment>
<feature type="domain" description="Aminoacyl-tRNA synthetase class Ia" evidence="11">
    <location>
        <begin position="662"/>
        <end position="695"/>
    </location>
</feature>
<evidence type="ECO:0000256" key="6">
    <source>
        <dbReference type="ARBA" id="ARBA00022917"/>
    </source>
</evidence>
<dbReference type="InterPro" id="IPR009080">
    <property type="entry name" value="tRNAsynth_Ia_anticodon-bd"/>
</dbReference>
<dbReference type="InterPro" id="IPR025709">
    <property type="entry name" value="Leu_tRNA-synth_edit"/>
</dbReference>
<dbReference type="InterPro" id="IPR002302">
    <property type="entry name" value="Leu-tRNA-ligase"/>
</dbReference>
<dbReference type="EMBL" id="CP011125">
    <property type="protein sequence ID" value="AKF06562.1"/>
    <property type="molecule type" value="Genomic_DNA"/>
</dbReference>
<dbReference type="InterPro" id="IPR002300">
    <property type="entry name" value="aa-tRNA-synth_Ia"/>
</dbReference>
<dbReference type="PRINTS" id="PR00985">
    <property type="entry name" value="TRNASYNTHLEU"/>
</dbReference>
<evidence type="ECO:0000313" key="15">
    <source>
        <dbReference type="Proteomes" id="UP000034883"/>
    </source>
</evidence>
<dbReference type="PANTHER" id="PTHR43740">
    <property type="entry name" value="LEUCYL-TRNA SYNTHETASE"/>
    <property type="match status" value="1"/>
</dbReference>
<keyword evidence="3 9" id="KW-0436">Ligase</keyword>
<gene>
    <name evidence="9" type="primary">leuS</name>
    <name evidence="14" type="ORF">DB32_003711</name>
</gene>
<feature type="domain" description="Leucyl-tRNA synthetase editing" evidence="13">
    <location>
        <begin position="224"/>
        <end position="407"/>
    </location>
</feature>
<comment type="similarity">
    <text evidence="1 9 10">Belongs to the class-I aminoacyl-tRNA synthetase family.</text>
</comment>
<dbReference type="Pfam" id="PF13603">
    <property type="entry name" value="tRNA-synt_1_2"/>
    <property type="match status" value="1"/>
</dbReference>
<evidence type="ECO:0000259" key="11">
    <source>
        <dbReference type="Pfam" id="PF00133"/>
    </source>
</evidence>
<keyword evidence="4 9" id="KW-0547">Nucleotide-binding</keyword>
<evidence type="ECO:0000256" key="5">
    <source>
        <dbReference type="ARBA" id="ARBA00022840"/>
    </source>
</evidence>
<dbReference type="SUPFAM" id="SSF52374">
    <property type="entry name" value="Nucleotidylyl transferase"/>
    <property type="match status" value="1"/>
</dbReference>
<dbReference type="FunFam" id="3.40.50.620:FF:000056">
    <property type="entry name" value="Leucine--tRNA ligase"/>
    <property type="match status" value="1"/>
</dbReference>
<dbReference type="Gene3D" id="1.10.730.10">
    <property type="entry name" value="Isoleucyl-tRNA Synthetase, Domain 1"/>
    <property type="match status" value="2"/>
</dbReference>
<dbReference type="NCBIfam" id="TIGR00396">
    <property type="entry name" value="leuS_bact"/>
    <property type="match status" value="1"/>
</dbReference>
<reference evidence="14 15" key="1">
    <citation type="submission" date="2015-03" db="EMBL/GenBank/DDBJ databases">
        <title>Genome assembly of Sandaracinus amylolyticus DSM 53668.</title>
        <authorList>
            <person name="Sharma G."/>
            <person name="Subramanian S."/>
        </authorList>
    </citation>
    <scope>NUCLEOTIDE SEQUENCE [LARGE SCALE GENOMIC DNA]</scope>
    <source>
        <strain evidence="14 15">DSM 53668</strain>
    </source>
</reference>
<evidence type="ECO:0000256" key="3">
    <source>
        <dbReference type="ARBA" id="ARBA00022598"/>
    </source>
</evidence>
<dbReference type="GO" id="GO:0005524">
    <property type="term" value="F:ATP binding"/>
    <property type="evidence" value="ECO:0007669"/>
    <property type="project" value="UniProtKB-UniRule"/>
</dbReference>
<dbReference type="Pfam" id="PF08264">
    <property type="entry name" value="Anticodon_1"/>
    <property type="match status" value="1"/>
</dbReference>
<sequence>MSRDERYTPAEIEPKWQAFWEKDRTFATDEDPNKPKAYVLDMFPYPSGAGLHVGHPEGYTATDIVARYLRAKGTAVLHPMGWDAFGLPAEQHAINTGTHPAETTQKNIATFKRQLKSLGFSYDWDREVDTTDPEYVKWTQWIFLELFDRGLAYQAELPVNWCPALGTVLANEEVKDGRSERGGHPVFRVPLRQWMLKITAYADRLLEDLADVTWPEGTRVMQVEWIGRSEGAEVDFAIDGHPGKKVEIFTTRPDTLFGATFMVLAPEHPLVAEITTREHTVQVQQYVERAKRRSERDRRENKEKTGVATGAYAINPVNGRTIPIWIADYVLWGYGTGAIMAVPGHDERDFEFAKKLGLPIARVVHEAGSDPNAPLETAFVGEGLACHSGAYDGLSTNDFKKRITADLEQRGAGKKRVEYKLRDWIFSRQRYWGEPFPIYFPVECDGDPRALPSENVKIDFSKPIAVSREELPVRLPDLEDFKPGDDPAGPLARAKDWRFFQKDGQWYARETNTMPQWAGSCWYYLRFIDPKNRERIFDPEKVKRWLPVDLYVGGAEHAVLHLLYARFWHKVLFDAGLVPVAEPFAKLVHQGMILGEIEYTTYVAADGVYVSRENVVEKADPVGGTEHLDERNGGGVQPVRVKEEEIEKRGGEFVLKAHPNVAVDARAHKMSKSRGNVINPDHIVQQFGADSLRLYEMFMGPLEATKPWSTSSIAGVKRFLDRVWTVSTRTLDEAPPSDALERTLHKTIRKVGEDIEGLRFNTAISTLMQLTNELFAIEQPPKRAIEVLVQLLHPLAPHIAEELWQRVGHAQSVQRAPWPQFDPAKCVDAEIEVPVQVNGKVRGRVKVAADASADVVVAAAKADEAVAKWLEGKQLVKEQYVPGRILTIVVK</sequence>
<dbReference type="OrthoDB" id="9810365at2"/>
<comment type="catalytic activity">
    <reaction evidence="8 9">
        <text>tRNA(Leu) + L-leucine + ATP = L-leucyl-tRNA(Leu) + AMP + diphosphate</text>
        <dbReference type="Rhea" id="RHEA:11688"/>
        <dbReference type="Rhea" id="RHEA-COMP:9613"/>
        <dbReference type="Rhea" id="RHEA-COMP:9622"/>
        <dbReference type="ChEBI" id="CHEBI:30616"/>
        <dbReference type="ChEBI" id="CHEBI:33019"/>
        <dbReference type="ChEBI" id="CHEBI:57427"/>
        <dbReference type="ChEBI" id="CHEBI:78442"/>
        <dbReference type="ChEBI" id="CHEBI:78494"/>
        <dbReference type="ChEBI" id="CHEBI:456215"/>
        <dbReference type="EC" id="6.1.1.4"/>
    </reaction>
</comment>
<evidence type="ECO:0000313" key="14">
    <source>
        <dbReference type="EMBL" id="AKF06562.1"/>
    </source>
</evidence>
<dbReference type="PROSITE" id="PS00178">
    <property type="entry name" value="AA_TRNA_LIGASE_I"/>
    <property type="match status" value="1"/>
</dbReference>
<evidence type="ECO:0000259" key="12">
    <source>
        <dbReference type="Pfam" id="PF08264"/>
    </source>
</evidence>
<feature type="domain" description="Aminoacyl-tRNA synthetase class Ia" evidence="11">
    <location>
        <begin position="15"/>
        <end position="215"/>
    </location>
</feature>
<dbReference type="PANTHER" id="PTHR43740:SF2">
    <property type="entry name" value="LEUCINE--TRNA LIGASE, MITOCHONDRIAL"/>
    <property type="match status" value="1"/>
</dbReference>
<dbReference type="Gene3D" id="3.40.50.620">
    <property type="entry name" value="HUPs"/>
    <property type="match status" value="2"/>
</dbReference>
<keyword evidence="7 9" id="KW-0030">Aminoacyl-tRNA synthetase</keyword>
<dbReference type="EC" id="6.1.1.4" evidence="9"/>
<evidence type="ECO:0000256" key="2">
    <source>
        <dbReference type="ARBA" id="ARBA00022490"/>
    </source>
</evidence>
<dbReference type="CDD" id="cd07958">
    <property type="entry name" value="Anticodon_Ia_Leu_BEm"/>
    <property type="match status" value="1"/>
</dbReference>
<keyword evidence="5 9" id="KW-0067">ATP-binding</keyword>
<evidence type="ECO:0000256" key="7">
    <source>
        <dbReference type="ARBA" id="ARBA00023146"/>
    </source>
</evidence>
<dbReference type="Gene3D" id="3.90.740.10">
    <property type="entry name" value="Valyl/Leucyl/Isoleucyl-tRNA synthetase, editing domain"/>
    <property type="match status" value="1"/>
</dbReference>
<dbReference type="InterPro" id="IPR014729">
    <property type="entry name" value="Rossmann-like_a/b/a_fold"/>
</dbReference>
<protein>
    <recommendedName>
        <fullName evidence="9">Leucine--tRNA ligase</fullName>
        <ecNumber evidence="9">6.1.1.4</ecNumber>
    </recommendedName>
    <alternativeName>
        <fullName evidence="9">Leucyl-tRNA synthetase</fullName>
        <shortName evidence="9">LeuRS</shortName>
    </alternativeName>
</protein>
<dbReference type="RefSeq" id="WP_053233723.1">
    <property type="nucleotide sequence ID" value="NZ_CP011125.1"/>
</dbReference>
<evidence type="ECO:0000256" key="4">
    <source>
        <dbReference type="ARBA" id="ARBA00022741"/>
    </source>
</evidence>
<keyword evidence="2 9" id="KW-0963">Cytoplasm</keyword>
<dbReference type="GO" id="GO:0005829">
    <property type="term" value="C:cytosol"/>
    <property type="evidence" value="ECO:0007669"/>
    <property type="project" value="TreeGrafter"/>
</dbReference>
<dbReference type="GO" id="GO:0006429">
    <property type="term" value="P:leucyl-tRNA aminoacylation"/>
    <property type="evidence" value="ECO:0007669"/>
    <property type="project" value="UniProtKB-UniRule"/>
</dbReference>
<dbReference type="FunFam" id="1.10.730.10:FF:000011">
    <property type="entry name" value="Leucine--tRNA ligase chloroplastic/mitochondrial"/>
    <property type="match status" value="1"/>
</dbReference>
<dbReference type="AlphaFoldDB" id="A0A0F6W3I5"/>
<evidence type="ECO:0000256" key="8">
    <source>
        <dbReference type="ARBA" id="ARBA00047469"/>
    </source>
</evidence>
<name>A0A0F6W3I5_9BACT</name>
<evidence type="ECO:0000256" key="10">
    <source>
        <dbReference type="RuleBase" id="RU363035"/>
    </source>
</evidence>
<dbReference type="CDD" id="cd00812">
    <property type="entry name" value="LeuRS_core"/>
    <property type="match status" value="1"/>
</dbReference>
<keyword evidence="6 9" id="KW-0648">Protein biosynthesis</keyword>
<keyword evidence="15" id="KW-1185">Reference proteome</keyword>
<accession>A0A0F6W3I5</accession>
<dbReference type="FunFam" id="3.40.50.620:FF:000077">
    <property type="entry name" value="Leucine--tRNA ligase"/>
    <property type="match status" value="1"/>
</dbReference>
<dbReference type="InterPro" id="IPR001412">
    <property type="entry name" value="aa-tRNA-synth_I_CS"/>
</dbReference>
<dbReference type="Proteomes" id="UP000034883">
    <property type="component" value="Chromosome"/>
</dbReference>
<dbReference type="Pfam" id="PF00133">
    <property type="entry name" value="tRNA-synt_1"/>
    <property type="match status" value="2"/>
</dbReference>
<comment type="caution">
    <text evidence="9">Lacks conserved residue(s) required for the propagation of feature annotation.</text>
</comment>
<dbReference type="InterPro" id="IPR013155">
    <property type="entry name" value="M/V/L/I-tRNA-synth_anticd-bd"/>
</dbReference>
<dbReference type="GO" id="GO:0002161">
    <property type="term" value="F:aminoacyl-tRNA deacylase activity"/>
    <property type="evidence" value="ECO:0007669"/>
    <property type="project" value="InterPro"/>
</dbReference>
<feature type="domain" description="Methionyl/Valyl/Leucyl/Isoleucyl-tRNA synthetase anticodon-binding" evidence="12">
    <location>
        <begin position="741"/>
        <end position="856"/>
    </location>
</feature>
<proteinExistence type="inferred from homology"/>
<evidence type="ECO:0000259" key="13">
    <source>
        <dbReference type="Pfam" id="PF13603"/>
    </source>
</evidence>
<dbReference type="KEGG" id="samy:DB32_003711"/>
<dbReference type="GO" id="GO:0004823">
    <property type="term" value="F:leucine-tRNA ligase activity"/>
    <property type="evidence" value="ECO:0007669"/>
    <property type="project" value="UniProtKB-UniRule"/>
</dbReference>
<evidence type="ECO:0000256" key="1">
    <source>
        <dbReference type="ARBA" id="ARBA00005594"/>
    </source>
</evidence>
<dbReference type="InterPro" id="IPR009008">
    <property type="entry name" value="Val/Leu/Ile-tRNA-synth_edit"/>
</dbReference>
<feature type="short sequence motif" description="'KMSKS' region" evidence="9">
    <location>
        <begin position="669"/>
        <end position="673"/>
    </location>
</feature>
<dbReference type="SUPFAM" id="SSF47323">
    <property type="entry name" value="Anticodon-binding domain of a subclass of class I aminoacyl-tRNA synthetases"/>
    <property type="match status" value="1"/>
</dbReference>
<evidence type="ECO:0000256" key="9">
    <source>
        <dbReference type="HAMAP-Rule" id="MF_00049"/>
    </source>
</evidence>
<dbReference type="HAMAP" id="MF_00049_B">
    <property type="entry name" value="Leu_tRNA_synth_B"/>
    <property type="match status" value="1"/>
</dbReference>
<dbReference type="STRING" id="927083.DB32_003711"/>
<dbReference type="SUPFAM" id="SSF50677">
    <property type="entry name" value="ValRS/IleRS/LeuRS editing domain"/>
    <property type="match status" value="1"/>
</dbReference>
<organism evidence="14 15">
    <name type="scientific">Sandaracinus amylolyticus</name>
    <dbReference type="NCBI Taxonomy" id="927083"/>
    <lineage>
        <taxon>Bacteria</taxon>
        <taxon>Pseudomonadati</taxon>
        <taxon>Myxococcota</taxon>
        <taxon>Polyangia</taxon>
        <taxon>Polyangiales</taxon>
        <taxon>Sandaracinaceae</taxon>
        <taxon>Sandaracinus</taxon>
    </lineage>
</organism>
<feature type="binding site" evidence="9">
    <location>
        <position position="672"/>
    </location>
    <ligand>
        <name>ATP</name>
        <dbReference type="ChEBI" id="CHEBI:30616"/>
    </ligand>
</feature>